<organism evidence="15 16">
    <name type="scientific">Neolewinella xylanilytica</name>
    <dbReference type="NCBI Taxonomy" id="1514080"/>
    <lineage>
        <taxon>Bacteria</taxon>
        <taxon>Pseudomonadati</taxon>
        <taxon>Bacteroidota</taxon>
        <taxon>Saprospiria</taxon>
        <taxon>Saprospirales</taxon>
        <taxon>Lewinellaceae</taxon>
        <taxon>Neolewinella</taxon>
    </lineage>
</organism>
<evidence type="ECO:0000256" key="8">
    <source>
        <dbReference type="ARBA" id="ARBA00022898"/>
    </source>
</evidence>
<evidence type="ECO:0000259" key="14">
    <source>
        <dbReference type="Pfam" id="PF14821"/>
    </source>
</evidence>
<dbReference type="InterPro" id="IPR000634">
    <property type="entry name" value="Ser/Thr_deHydtase_PyrdxlP-BS"/>
</dbReference>
<evidence type="ECO:0000256" key="10">
    <source>
        <dbReference type="ARBA" id="ARBA00049144"/>
    </source>
</evidence>
<evidence type="ECO:0000256" key="6">
    <source>
        <dbReference type="ARBA" id="ARBA00022605"/>
    </source>
</evidence>
<dbReference type="PANTHER" id="PTHR42690">
    <property type="entry name" value="THREONINE SYNTHASE FAMILY MEMBER"/>
    <property type="match status" value="1"/>
</dbReference>
<evidence type="ECO:0000256" key="12">
    <source>
        <dbReference type="PIRSR" id="PIRSR604450-51"/>
    </source>
</evidence>
<comment type="caution">
    <text evidence="15">The sequence shown here is derived from an EMBL/GenBank/DDBJ whole genome shotgun (WGS) entry which is preliminary data.</text>
</comment>
<dbReference type="InterPro" id="IPR037158">
    <property type="entry name" value="Thr_synth_N_sf"/>
</dbReference>
<keyword evidence="16" id="KW-1185">Reference proteome</keyword>
<dbReference type="EMBL" id="PTJC01000005">
    <property type="protein sequence ID" value="PPK87185.1"/>
    <property type="molecule type" value="Genomic_DNA"/>
</dbReference>
<dbReference type="SUPFAM" id="SSF53686">
    <property type="entry name" value="Tryptophan synthase beta subunit-like PLP-dependent enzymes"/>
    <property type="match status" value="1"/>
</dbReference>
<evidence type="ECO:0000256" key="3">
    <source>
        <dbReference type="ARBA" id="ARBA00005517"/>
    </source>
</evidence>
<protein>
    <recommendedName>
        <fullName evidence="5 11">Threonine synthase</fullName>
        <ecNumber evidence="4 11">4.2.3.1</ecNumber>
    </recommendedName>
</protein>
<dbReference type="InterPro" id="IPR051166">
    <property type="entry name" value="Threonine_Synthase"/>
</dbReference>
<dbReference type="Gene3D" id="3.90.1380.10">
    <property type="entry name" value="Threonine synthase, N-terminal domain"/>
    <property type="match status" value="1"/>
</dbReference>
<dbReference type="UniPathway" id="UPA00050">
    <property type="reaction ID" value="UER00065"/>
</dbReference>
<keyword evidence="6" id="KW-0028">Amino-acid biosynthesis</keyword>
<dbReference type="GO" id="GO:0009088">
    <property type="term" value="P:threonine biosynthetic process"/>
    <property type="evidence" value="ECO:0007669"/>
    <property type="project" value="UniProtKB-UniRule"/>
</dbReference>
<evidence type="ECO:0000256" key="2">
    <source>
        <dbReference type="ARBA" id="ARBA00004979"/>
    </source>
</evidence>
<comment type="similarity">
    <text evidence="3">Belongs to the threonine synthase family.</text>
</comment>
<evidence type="ECO:0000259" key="13">
    <source>
        <dbReference type="Pfam" id="PF00291"/>
    </source>
</evidence>
<dbReference type="InterPro" id="IPR029144">
    <property type="entry name" value="Thr_synth_N"/>
</dbReference>
<gene>
    <name evidence="15" type="ORF">CLV84_0121</name>
</gene>
<dbReference type="Gene3D" id="3.40.50.1100">
    <property type="match status" value="2"/>
</dbReference>
<evidence type="ECO:0000256" key="5">
    <source>
        <dbReference type="ARBA" id="ARBA00018679"/>
    </source>
</evidence>
<proteinExistence type="inferred from homology"/>
<keyword evidence="8 12" id="KW-0663">Pyridoxal phosphate</keyword>
<feature type="domain" description="Threonine synthase N-terminal" evidence="14">
    <location>
        <begin position="2"/>
        <end position="79"/>
    </location>
</feature>
<evidence type="ECO:0000256" key="9">
    <source>
        <dbReference type="ARBA" id="ARBA00023239"/>
    </source>
</evidence>
<dbReference type="GO" id="GO:0004795">
    <property type="term" value="F:threonine synthase activity"/>
    <property type="evidence" value="ECO:0007669"/>
    <property type="project" value="UniProtKB-UniRule"/>
</dbReference>
<comment type="catalytic activity">
    <reaction evidence="10">
        <text>O-phospho-L-homoserine + H2O = L-threonine + phosphate</text>
        <dbReference type="Rhea" id="RHEA:10840"/>
        <dbReference type="ChEBI" id="CHEBI:15377"/>
        <dbReference type="ChEBI" id="CHEBI:43474"/>
        <dbReference type="ChEBI" id="CHEBI:57590"/>
        <dbReference type="ChEBI" id="CHEBI:57926"/>
        <dbReference type="EC" id="4.2.3.1"/>
    </reaction>
</comment>
<dbReference type="InterPro" id="IPR036052">
    <property type="entry name" value="TrpB-like_PALP_sf"/>
</dbReference>
<evidence type="ECO:0000313" key="16">
    <source>
        <dbReference type="Proteomes" id="UP000237662"/>
    </source>
</evidence>
<evidence type="ECO:0000256" key="11">
    <source>
        <dbReference type="NCBIfam" id="TIGR00260"/>
    </source>
</evidence>
<dbReference type="Pfam" id="PF00291">
    <property type="entry name" value="PALP"/>
    <property type="match status" value="1"/>
</dbReference>
<evidence type="ECO:0000256" key="1">
    <source>
        <dbReference type="ARBA" id="ARBA00001933"/>
    </source>
</evidence>
<dbReference type="InterPro" id="IPR004450">
    <property type="entry name" value="Thr_synthase-like"/>
</dbReference>
<sequence length="442" mass="49545">MKFYSTNDPEHRVDTKEAVFRGLPADNGLYMPERIDPLPDRFFAELPEMSFAEIGFRVSRRLLGDEIPDADLRTIVEETLNFPAPVVKLDDRRYVLELFHGPSLAFKDFGARFMSRLMHYYNDDPQPLTILVATSGDTGGAVAAGFYDTPGIEVVILYPSGKVSELQEKQLTTLGKNIHALEVDGSFDDCQALVKQAFLDVDLRQRLRLSSANSINISRLIPQSFYYFEAYKQLGTIGDPVVFAVPSGNFGNITAGLIARQLGLPVHHFVAATNRNDVVPRYLRAGQYAIAPSVATLSNAMDVGAPSNFARMTNLYGHVIGKDHPDSETHRRMREEISGYAFDDGATEDAVREVKDRFGYTIDPHGAVGYLALNAYQKEHPRTRGVILETAHPSKFLPDMQRILSQDIAVPDRLKRLETLPKEATPMDTDYISFRKWLLSRK</sequence>
<dbReference type="RefSeq" id="WP_104417803.1">
    <property type="nucleotide sequence ID" value="NZ_PTJC01000005.1"/>
</dbReference>
<keyword evidence="9" id="KW-0456">Lyase</keyword>
<dbReference type="InterPro" id="IPR001926">
    <property type="entry name" value="TrpB-like_PALP"/>
</dbReference>
<dbReference type="OrthoDB" id="9763107at2"/>
<dbReference type="NCBIfam" id="TIGR00260">
    <property type="entry name" value="thrC"/>
    <property type="match status" value="1"/>
</dbReference>
<accession>A0A2S6I6T3</accession>
<feature type="domain" description="Tryptophan synthase beta chain-like PALP" evidence="13">
    <location>
        <begin position="96"/>
        <end position="382"/>
    </location>
</feature>
<dbReference type="Pfam" id="PF14821">
    <property type="entry name" value="Thr_synth_N"/>
    <property type="match status" value="1"/>
</dbReference>
<dbReference type="EC" id="4.2.3.1" evidence="4 11"/>
<feature type="modified residue" description="N6-(pyridoxal phosphate)lysine" evidence="12">
    <location>
        <position position="107"/>
    </location>
</feature>
<evidence type="ECO:0000256" key="7">
    <source>
        <dbReference type="ARBA" id="ARBA00022697"/>
    </source>
</evidence>
<dbReference type="GO" id="GO:0030170">
    <property type="term" value="F:pyridoxal phosphate binding"/>
    <property type="evidence" value="ECO:0007669"/>
    <property type="project" value="InterPro"/>
</dbReference>
<comment type="pathway">
    <text evidence="2">Amino-acid biosynthesis; L-threonine biosynthesis; L-threonine from L-aspartate: step 5/5.</text>
</comment>
<reference evidence="15 16" key="1">
    <citation type="submission" date="2018-02" db="EMBL/GenBank/DDBJ databases">
        <title>Genomic Encyclopedia of Archaeal and Bacterial Type Strains, Phase II (KMG-II): from individual species to whole genera.</title>
        <authorList>
            <person name="Goeker M."/>
        </authorList>
    </citation>
    <scope>NUCLEOTIDE SEQUENCE [LARGE SCALE GENOMIC DNA]</scope>
    <source>
        <strain evidence="15 16">DSM 29526</strain>
    </source>
</reference>
<dbReference type="PROSITE" id="PS00165">
    <property type="entry name" value="DEHYDRATASE_SER_THR"/>
    <property type="match status" value="1"/>
</dbReference>
<keyword evidence="7" id="KW-0791">Threonine biosynthesis</keyword>
<name>A0A2S6I6T3_9BACT</name>
<dbReference type="Proteomes" id="UP000237662">
    <property type="component" value="Unassembled WGS sequence"/>
</dbReference>
<dbReference type="FunFam" id="3.40.50.1100:FF:000022">
    <property type="entry name" value="Threonine synthase"/>
    <property type="match status" value="1"/>
</dbReference>
<dbReference type="PANTHER" id="PTHR42690:SF1">
    <property type="entry name" value="THREONINE SYNTHASE-LIKE 2"/>
    <property type="match status" value="1"/>
</dbReference>
<dbReference type="AlphaFoldDB" id="A0A2S6I6T3"/>
<evidence type="ECO:0000256" key="4">
    <source>
        <dbReference type="ARBA" id="ARBA00013028"/>
    </source>
</evidence>
<comment type="cofactor">
    <cofactor evidence="1 12">
        <name>pyridoxal 5'-phosphate</name>
        <dbReference type="ChEBI" id="CHEBI:597326"/>
    </cofactor>
</comment>
<evidence type="ECO:0000313" key="15">
    <source>
        <dbReference type="EMBL" id="PPK87185.1"/>
    </source>
</evidence>